<protein>
    <recommendedName>
        <fullName evidence="1">BIG2 domain-containing protein</fullName>
    </recommendedName>
</protein>
<dbReference type="Pfam" id="PF02368">
    <property type="entry name" value="Big_2"/>
    <property type="match status" value="1"/>
</dbReference>
<dbReference type="GeneID" id="22807763"/>
<dbReference type="SUPFAM" id="SSF49373">
    <property type="entry name" value="Invasin/intimin cell-adhesion fragments"/>
    <property type="match status" value="1"/>
</dbReference>
<organism evidence="2 3">
    <name type="scientific">Shigella phage pSf-2</name>
    <dbReference type="NCBI Taxonomy" id="1572702"/>
    <lineage>
        <taxon>Viruses</taxon>
        <taxon>Duplodnaviria</taxon>
        <taxon>Heunggongvirae</taxon>
        <taxon>Uroviricota</taxon>
        <taxon>Caudoviricetes</taxon>
        <taxon>Drexlerviridae</taxon>
        <taxon>Tunavirinae</taxon>
        <taxon>Tunavirus</taxon>
        <taxon>Tunavirus PSf2</taxon>
    </lineage>
</organism>
<gene>
    <name evidence="2" type="ORF">pSf2_037</name>
</gene>
<proteinExistence type="predicted"/>
<dbReference type="Proteomes" id="UP000030926">
    <property type="component" value="Segment"/>
</dbReference>
<evidence type="ECO:0000313" key="2">
    <source>
        <dbReference type="EMBL" id="AIZ95062.1"/>
    </source>
</evidence>
<reference evidence="2 3" key="2">
    <citation type="journal article" date="2016" name="Curr. Microbiol.">
        <title>Isolation and Comparative Genomic Analysis of T1-Like Shigella Bacteriophage pSf-2.</title>
        <authorList>
            <person name="Jun J.W."/>
            <person name="Kim H.J."/>
            <person name="Yun S.K."/>
            <person name="Chai J.Y."/>
            <person name="Lee B.C."/>
            <person name="Park S.C."/>
        </authorList>
    </citation>
    <scope>NUCLEOTIDE SEQUENCE [LARGE SCALE GENOMIC DNA]</scope>
</reference>
<name>A0A0A7NV14_9CAUD</name>
<dbReference type="InterPro" id="IPR003343">
    <property type="entry name" value="Big_2"/>
</dbReference>
<dbReference type="InterPro" id="IPR008964">
    <property type="entry name" value="Invasin/intimin_cell_adhesion"/>
</dbReference>
<dbReference type="KEGG" id="vg:22807763"/>
<dbReference type="OrthoDB" id="11571at10239"/>
<dbReference type="RefSeq" id="YP_009112975.1">
    <property type="nucleotide sequence ID" value="NC_026010.1"/>
</dbReference>
<keyword evidence="3" id="KW-1185">Reference proteome</keyword>
<sequence length="255" mass="26658">MAYENLMLRPACPGNLSDTSTYNIDGACVAQGDIEFGAAVQVVGIVDGVKVVKVLSDGGTPYGIAFRSQYEHLSGKILDGEVCNVVSHGRMWALTSLDEAPGLFSKLQFGSGGVVTGWSGSAGWTFAGGFVKHEDGYIIEVQVKQNAFIVPPPPPPVVLVESATITTDKESPQPNNVTIQCVANVIPANATDKTGKWSIDATNIATIDPDSGLVTPAGGESVGDFNITWTANDASKTTATIAYRVEAVPEPEVDA</sequence>
<feature type="domain" description="BIG2" evidence="1">
    <location>
        <begin position="176"/>
        <end position="240"/>
    </location>
</feature>
<dbReference type="Gene3D" id="2.60.40.1080">
    <property type="match status" value="1"/>
</dbReference>
<evidence type="ECO:0000313" key="3">
    <source>
        <dbReference type="Proteomes" id="UP000030926"/>
    </source>
</evidence>
<dbReference type="InterPro" id="IPR054438">
    <property type="entry name" value="Struct_cement_gp24/gp6"/>
</dbReference>
<reference evidence="3" key="1">
    <citation type="submission" date="2014-10" db="EMBL/GenBank/DDBJ databases">
        <title>Characterization and complete genome sequence of the Shigella flexneri bacteriophage pSf-2.</title>
        <authorList>
            <person name="Jun J.W."/>
            <person name="Park S.C."/>
        </authorList>
    </citation>
    <scope>NUCLEOTIDE SEQUENCE [LARGE SCALE GENOMIC DNA]</scope>
</reference>
<evidence type="ECO:0000259" key="1">
    <source>
        <dbReference type="Pfam" id="PF02368"/>
    </source>
</evidence>
<dbReference type="Pfam" id="PF22758">
    <property type="entry name" value="Phage_cement"/>
    <property type="match status" value="1"/>
</dbReference>
<accession>A0A0A7NV14</accession>
<dbReference type="EMBL" id="KP085586">
    <property type="protein sequence ID" value="AIZ95062.1"/>
    <property type="molecule type" value="Genomic_DNA"/>
</dbReference>